<feature type="region of interest" description="Disordered" evidence="1">
    <location>
        <begin position="1"/>
        <end position="135"/>
    </location>
</feature>
<keyword evidence="3" id="KW-1185">Reference proteome</keyword>
<sequence>MRSWLQVVHSGSRNRETLPQRYPPSTSSKSAVSPTRARVERHSKSPGIVQPTPSLFHSFPIPPCAPYNRNYSNHAYNTNPPNSGNLHMRNVANVSTSSLLHGGRPLPTPPPNQAARGSTGTGGKVVNVGGNHNSE</sequence>
<gene>
    <name evidence="2" type="ORF">BDN71DRAFT_1246055</name>
</gene>
<organism evidence="2 3">
    <name type="scientific">Pleurotus eryngii</name>
    <name type="common">Boletus of the steppes</name>
    <dbReference type="NCBI Taxonomy" id="5323"/>
    <lineage>
        <taxon>Eukaryota</taxon>
        <taxon>Fungi</taxon>
        <taxon>Dikarya</taxon>
        <taxon>Basidiomycota</taxon>
        <taxon>Agaricomycotina</taxon>
        <taxon>Agaricomycetes</taxon>
        <taxon>Agaricomycetidae</taxon>
        <taxon>Agaricales</taxon>
        <taxon>Pleurotineae</taxon>
        <taxon>Pleurotaceae</taxon>
        <taxon>Pleurotus</taxon>
    </lineage>
</organism>
<evidence type="ECO:0000256" key="1">
    <source>
        <dbReference type="SAM" id="MobiDB-lite"/>
    </source>
</evidence>
<feature type="compositionally biased region" description="Polar residues" evidence="1">
    <location>
        <begin position="69"/>
        <end position="85"/>
    </location>
</feature>
<protein>
    <submittedName>
        <fullName evidence="2">Uncharacterized protein</fullName>
    </submittedName>
</protein>
<comment type="caution">
    <text evidence="2">The sequence shown here is derived from an EMBL/GenBank/DDBJ whole genome shotgun (WGS) entry which is preliminary data.</text>
</comment>
<dbReference type="AlphaFoldDB" id="A0A9P6DE04"/>
<evidence type="ECO:0000313" key="3">
    <source>
        <dbReference type="Proteomes" id="UP000807025"/>
    </source>
</evidence>
<feature type="compositionally biased region" description="Polar residues" evidence="1">
    <location>
        <begin position="23"/>
        <end position="33"/>
    </location>
</feature>
<evidence type="ECO:0000313" key="2">
    <source>
        <dbReference type="EMBL" id="KAF9491950.1"/>
    </source>
</evidence>
<name>A0A9P6DE04_PLEER</name>
<reference evidence="2" key="1">
    <citation type="submission" date="2020-11" db="EMBL/GenBank/DDBJ databases">
        <authorList>
            <consortium name="DOE Joint Genome Institute"/>
            <person name="Ahrendt S."/>
            <person name="Riley R."/>
            <person name="Andreopoulos W."/>
            <person name="Labutti K."/>
            <person name="Pangilinan J."/>
            <person name="Ruiz-Duenas F.J."/>
            <person name="Barrasa J.M."/>
            <person name="Sanchez-Garcia M."/>
            <person name="Camarero S."/>
            <person name="Miyauchi S."/>
            <person name="Serrano A."/>
            <person name="Linde D."/>
            <person name="Babiker R."/>
            <person name="Drula E."/>
            <person name="Ayuso-Fernandez I."/>
            <person name="Pacheco R."/>
            <person name="Padilla G."/>
            <person name="Ferreira P."/>
            <person name="Barriuso J."/>
            <person name="Kellner H."/>
            <person name="Castanera R."/>
            <person name="Alfaro M."/>
            <person name="Ramirez L."/>
            <person name="Pisabarro A.G."/>
            <person name="Kuo A."/>
            <person name="Tritt A."/>
            <person name="Lipzen A."/>
            <person name="He G."/>
            <person name="Yan M."/>
            <person name="Ng V."/>
            <person name="Cullen D."/>
            <person name="Martin F."/>
            <person name="Rosso M.-N."/>
            <person name="Henrissat B."/>
            <person name="Hibbett D."/>
            <person name="Martinez A.T."/>
            <person name="Grigoriev I.V."/>
        </authorList>
    </citation>
    <scope>NUCLEOTIDE SEQUENCE</scope>
    <source>
        <strain evidence="2">ATCC 90797</strain>
    </source>
</reference>
<feature type="compositionally biased region" description="Low complexity" evidence="1">
    <location>
        <begin position="124"/>
        <end position="135"/>
    </location>
</feature>
<dbReference type="EMBL" id="MU154609">
    <property type="protein sequence ID" value="KAF9491950.1"/>
    <property type="molecule type" value="Genomic_DNA"/>
</dbReference>
<accession>A0A9P6DE04</accession>
<proteinExistence type="predicted"/>
<dbReference type="Proteomes" id="UP000807025">
    <property type="component" value="Unassembled WGS sequence"/>
</dbReference>